<organism evidence="6 7">
    <name type="scientific">Phytophthora cactorum</name>
    <dbReference type="NCBI Taxonomy" id="29920"/>
    <lineage>
        <taxon>Eukaryota</taxon>
        <taxon>Sar</taxon>
        <taxon>Stramenopiles</taxon>
        <taxon>Oomycota</taxon>
        <taxon>Peronosporomycetes</taxon>
        <taxon>Peronosporales</taxon>
        <taxon>Peronosporaceae</taxon>
        <taxon>Phytophthora</taxon>
    </lineage>
</organism>
<evidence type="ECO:0000313" key="1">
    <source>
        <dbReference type="EMBL" id="KAG2828514.1"/>
    </source>
</evidence>
<keyword evidence="7" id="KW-1185">Reference proteome</keyword>
<dbReference type="EMBL" id="RCMK01001526">
    <property type="protein sequence ID" value="KAG2892641.1"/>
    <property type="molecule type" value="Genomic_DNA"/>
</dbReference>
<evidence type="ECO:0000313" key="5">
    <source>
        <dbReference type="EMBL" id="KAG3207775.1"/>
    </source>
</evidence>
<dbReference type="EMBL" id="RCMG01001391">
    <property type="protein sequence ID" value="KAG2828514.1"/>
    <property type="molecule type" value="Genomic_DNA"/>
</dbReference>
<evidence type="ECO:0000313" key="6">
    <source>
        <dbReference type="EMBL" id="RAW22547.1"/>
    </source>
</evidence>
<protein>
    <submittedName>
        <fullName evidence="6">Uncharacterized protein</fullName>
    </submittedName>
</protein>
<evidence type="ECO:0000313" key="7">
    <source>
        <dbReference type="Proteomes" id="UP000251314"/>
    </source>
</evidence>
<accession>A0A329RCY4</accession>
<reference evidence="5" key="2">
    <citation type="submission" date="2018-05" db="EMBL/GenBank/DDBJ databases">
        <title>Effector identification in a new, highly contiguous assembly of the strawberry crown rot pathogen Phytophthora cactorum.</title>
        <authorList>
            <person name="Armitage A.D."/>
            <person name="Nellist C.F."/>
            <person name="Bates H."/>
            <person name="Vickerstaff R.J."/>
            <person name="Harrison R.J."/>
        </authorList>
    </citation>
    <scope>NUCLEOTIDE SEQUENCE</scope>
    <source>
        <strain evidence="1">15-7</strain>
        <strain evidence="2">4032</strain>
        <strain evidence="3">4040</strain>
        <strain evidence="4">P415</strain>
        <strain evidence="5">P421</strain>
    </source>
</reference>
<dbReference type="VEuPathDB" id="FungiDB:PC110_g21017"/>
<dbReference type="Proteomes" id="UP000736787">
    <property type="component" value="Unassembled WGS sequence"/>
</dbReference>
<dbReference type="EMBL" id="RCML01001427">
    <property type="protein sequence ID" value="KAG2962685.1"/>
    <property type="molecule type" value="Genomic_DNA"/>
</dbReference>
<dbReference type="Proteomes" id="UP000774804">
    <property type="component" value="Unassembled WGS sequence"/>
</dbReference>
<sequence length="176" mass="20096">MLFTGLPCPSPLRTLFVPSQQLRPVVLSSEPIEQSLPSLRSSKTVMHWGVLDKREKMTLLAKKRSSGAQEPNFSVGDYVLRSRVDEKLRYKLVATWIGPYVVTRADTHSFRVKHVVTGDELDVHASRLKFYADQYLEVNEELLEHISAQGILLMVNKLAEHRWCDVIKSYPSVFSL</sequence>
<proteinExistence type="predicted"/>
<dbReference type="EMBL" id="MJFZ01001282">
    <property type="protein sequence ID" value="RAW22547.1"/>
    <property type="molecule type" value="Genomic_DNA"/>
</dbReference>
<dbReference type="AlphaFoldDB" id="A0A329RCY4"/>
<comment type="caution">
    <text evidence="6">The sequence shown here is derived from an EMBL/GenBank/DDBJ whole genome shotgun (WGS) entry which is preliminary data.</text>
</comment>
<dbReference type="Proteomes" id="UP000697107">
    <property type="component" value="Unassembled WGS sequence"/>
</dbReference>
<dbReference type="Proteomes" id="UP000735874">
    <property type="component" value="Unassembled WGS sequence"/>
</dbReference>
<dbReference type="Proteomes" id="UP000760860">
    <property type="component" value="Unassembled WGS sequence"/>
</dbReference>
<evidence type="ECO:0000313" key="3">
    <source>
        <dbReference type="EMBL" id="KAG2892641.1"/>
    </source>
</evidence>
<name>A0A329RCY4_9STRA</name>
<dbReference type="EMBL" id="RCMV01001641">
    <property type="protein sequence ID" value="KAG3207775.1"/>
    <property type="molecule type" value="Genomic_DNA"/>
</dbReference>
<evidence type="ECO:0000313" key="4">
    <source>
        <dbReference type="EMBL" id="KAG2962685.1"/>
    </source>
</evidence>
<dbReference type="EMBL" id="RCMI01001533">
    <property type="protein sequence ID" value="KAG2883913.1"/>
    <property type="molecule type" value="Genomic_DNA"/>
</dbReference>
<evidence type="ECO:0000313" key="2">
    <source>
        <dbReference type="EMBL" id="KAG2883913.1"/>
    </source>
</evidence>
<dbReference type="Proteomes" id="UP000251314">
    <property type="component" value="Unassembled WGS sequence"/>
</dbReference>
<gene>
    <name evidence="6" type="ORF">PC110_g21017</name>
    <name evidence="1" type="ORF">PC113_g21457</name>
    <name evidence="2" type="ORF">PC115_g21479</name>
    <name evidence="3" type="ORF">PC117_g23968</name>
    <name evidence="4" type="ORF">PC118_g21299</name>
    <name evidence="5" type="ORF">PC129_g21183</name>
</gene>
<reference evidence="6 7" key="1">
    <citation type="submission" date="2018-01" db="EMBL/GenBank/DDBJ databases">
        <title>Draft genome of the strawberry crown rot pathogen Phytophthora cactorum.</title>
        <authorList>
            <person name="Armitage A.D."/>
            <person name="Lysoe E."/>
            <person name="Nellist C.F."/>
            <person name="Harrison R.J."/>
            <person name="Brurberg M.B."/>
        </authorList>
    </citation>
    <scope>NUCLEOTIDE SEQUENCE [LARGE SCALE GENOMIC DNA]</scope>
    <source>
        <strain evidence="6 7">10300</strain>
    </source>
</reference>
<dbReference type="OrthoDB" id="167344at2759"/>